<dbReference type="RefSeq" id="WP_016431305.1">
    <property type="nucleotide sequence ID" value="NZ_JALDAX010000001.1"/>
</dbReference>
<name>A0ABS9XAI4_9ACTN</name>
<proteinExistence type="predicted"/>
<dbReference type="EMBL" id="JALDAX010000001">
    <property type="protein sequence ID" value="MCI3239074.1"/>
    <property type="molecule type" value="Genomic_DNA"/>
</dbReference>
<accession>A0ABS9XAI4</accession>
<comment type="caution">
    <text evidence="1">The sequence shown here is derived from an EMBL/GenBank/DDBJ whole genome shotgun (WGS) entry which is preliminary data.</text>
</comment>
<evidence type="ECO:0000313" key="1">
    <source>
        <dbReference type="EMBL" id="MCI3239074.1"/>
    </source>
</evidence>
<dbReference type="Proteomes" id="UP001165270">
    <property type="component" value="Unassembled WGS sequence"/>
</dbReference>
<reference evidence="1" key="1">
    <citation type="submission" date="2022-03" db="EMBL/GenBank/DDBJ databases">
        <title>Streptomyces 7R015 and 7R016 isolated from Barleria lupulina in Thailand.</title>
        <authorList>
            <person name="Kanchanasin P."/>
            <person name="Phongsopitanun W."/>
            <person name="Tanasupawat S."/>
        </authorList>
    </citation>
    <scope>NUCLEOTIDE SEQUENCE</scope>
    <source>
        <strain evidence="1">7R016</strain>
    </source>
</reference>
<organism evidence="1 2">
    <name type="scientific">Streptomyces spinosisporus</name>
    <dbReference type="NCBI Taxonomy" id="2927582"/>
    <lineage>
        <taxon>Bacteria</taxon>
        <taxon>Bacillati</taxon>
        <taxon>Actinomycetota</taxon>
        <taxon>Actinomycetes</taxon>
        <taxon>Kitasatosporales</taxon>
        <taxon>Streptomycetaceae</taxon>
        <taxon>Streptomyces</taxon>
    </lineage>
</organism>
<keyword evidence="2" id="KW-1185">Reference proteome</keyword>
<sequence>MALVGGLDVEVIVSTDMTEDLYSVEFYQLPGGSEFLCAVTRGFEEDEVRFLGRQDGGRLPAAFVVEAVRIAESELADRP</sequence>
<gene>
    <name evidence="1" type="ORF">MQN93_04975</name>
</gene>
<evidence type="ECO:0000313" key="2">
    <source>
        <dbReference type="Proteomes" id="UP001165270"/>
    </source>
</evidence>
<protein>
    <submittedName>
        <fullName evidence="1">Uncharacterized protein</fullName>
    </submittedName>
</protein>